<feature type="region of interest" description="Disordered" evidence="6">
    <location>
        <begin position="1"/>
        <end position="21"/>
    </location>
</feature>
<dbReference type="Pfam" id="PF08016">
    <property type="entry name" value="PKD_channel"/>
    <property type="match status" value="1"/>
</dbReference>
<dbReference type="InterPro" id="IPR013122">
    <property type="entry name" value="PKD1_2_channel"/>
</dbReference>
<keyword evidence="5 7" id="KW-0472">Membrane</keyword>
<evidence type="ECO:0000256" key="5">
    <source>
        <dbReference type="ARBA" id="ARBA00023136"/>
    </source>
</evidence>
<keyword evidence="10" id="KW-1185">Reference proteome</keyword>
<reference evidence="9 10" key="2">
    <citation type="submission" date="2019-01" db="EMBL/GenBank/DDBJ databases">
        <title>The decoding of complex shrimp genome reveals the adaptation for benthos swimmer, frequently molting mechanism and breeding impact on genome.</title>
        <authorList>
            <person name="Sun Y."/>
            <person name="Gao Y."/>
            <person name="Yu Y."/>
        </authorList>
    </citation>
    <scope>NUCLEOTIDE SEQUENCE [LARGE SCALE GENOMIC DNA]</scope>
    <source>
        <tissue evidence="9">Muscle</tissue>
    </source>
</reference>
<evidence type="ECO:0000259" key="8">
    <source>
        <dbReference type="Pfam" id="PF08016"/>
    </source>
</evidence>
<comment type="subcellular location">
    <subcellularLocation>
        <location evidence="1">Membrane</location>
        <topology evidence="1">Multi-pass membrane protein</topology>
    </subcellularLocation>
</comment>
<evidence type="ECO:0000256" key="4">
    <source>
        <dbReference type="ARBA" id="ARBA00022989"/>
    </source>
</evidence>
<reference evidence="9 10" key="1">
    <citation type="submission" date="2018-04" db="EMBL/GenBank/DDBJ databases">
        <authorList>
            <person name="Zhang X."/>
            <person name="Yuan J."/>
            <person name="Li F."/>
            <person name="Xiang J."/>
        </authorList>
    </citation>
    <scope>NUCLEOTIDE SEQUENCE [LARGE SCALE GENOMIC DNA]</scope>
    <source>
        <tissue evidence="9">Muscle</tissue>
    </source>
</reference>
<sequence length="155" mass="18106">MPCQRLRPPRDVEGNHHSPAGSHCKWTRQTSFHYNLSIREGVLSTTLRLCWEDLRGFIMVFFLCFFTFVQMFFIILNNSVFGFHNLVLAVETCFSMILGKFQFDEMKEIGVFVTVMFFVFVICSSWVLINLLLTVVIQTFVEGETRPRETRNDTS</sequence>
<feature type="transmembrane region" description="Helical" evidence="7">
    <location>
        <begin position="111"/>
        <end position="137"/>
    </location>
</feature>
<dbReference type="InterPro" id="IPR051223">
    <property type="entry name" value="Polycystin"/>
</dbReference>
<dbReference type="Gene3D" id="1.10.287.70">
    <property type="match status" value="1"/>
</dbReference>
<comment type="caution">
    <text evidence="9">The sequence shown here is derived from an EMBL/GenBank/DDBJ whole genome shotgun (WGS) entry which is preliminary data.</text>
</comment>
<dbReference type="EMBL" id="QCYY01001273">
    <property type="protein sequence ID" value="ROT79214.1"/>
    <property type="molecule type" value="Genomic_DNA"/>
</dbReference>
<dbReference type="PANTHER" id="PTHR10877">
    <property type="entry name" value="POLYCYSTIN FAMILY MEMBER"/>
    <property type="match status" value="1"/>
</dbReference>
<evidence type="ECO:0000256" key="1">
    <source>
        <dbReference type="ARBA" id="ARBA00004141"/>
    </source>
</evidence>
<dbReference type="GO" id="GO:0005262">
    <property type="term" value="F:calcium channel activity"/>
    <property type="evidence" value="ECO:0007669"/>
    <property type="project" value="TreeGrafter"/>
</dbReference>
<evidence type="ECO:0000256" key="3">
    <source>
        <dbReference type="ARBA" id="ARBA00022692"/>
    </source>
</evidence>
<keyword evidence="3 7" id="KW-0812">Transmembrane</keyword>
<dbReference type="Proteomes" id="UP000283509">
    <property type="component" value="Unassembled WGS sequence"/>
</dbReference>
<name>A0A423TRY2_PENVA</name>
<dbReference type="OrthoDB" id="444119at2759"/>
<proteinExistence type="inferred from homology"/>
<dbReference type="GO" id="GO:0016020">
    <property type="term" value="C:membrane"/>
    <property type="evidence" value="ECO:0007669"/>
    <property type="project" value="UniProtKB-SubCell"/>
</dbReference>
<comment type="similarity">
    <text evidence="2">Belongs to the polycystin family.</text>
</comment>
<evidence type="ECO:0000256" key="6">
    <source>
        <dbReference type="SAM" id="MobiDB-lite"/>
    </source>
</evidence>
<gene>
    <name evidence="9" type="ORF">C7M84_002067</name>
</gene>
<feature type="transmembrane region" description="Helical" evidence="7">
    <location>
        <begin position="56"/>
        <end position="75"/>
    </location>
</feature>
<accession>A0A423TRY2</accession>
<dbReference type="AlphaFoldDB" id="A0A423TRY2"/>
<protein>
    <submittedName>
        <fullName evidence="9">Putative polycystic kidney disease protein 1-like 2-like</fullName>
    </submittedName>
</protein>
<evidence type="ECO:0000313" key="10">
    <source>
        <dbReference type="Proteomes" id="UP000283509"/>
    </source>
</evidence>
<evidence type="ECO:0000256" key="2">
    <source>
        <dbReference type="ARBA" id="ARBA00007200"/>
    </source>
</evidence>
<feature type="domain" description="Polycystin cation channel PKD1/PKD2" evidence="8">
    <location>
        <begin position="27"/>
        <end position="142"/>
    </location>
</feature>
<dbReference type="PANTHER" id="PTHR10877:SF150">
    <property type="entry name" value="REJ DOMAIN-CONTAINING PROTEIN"/>
    <property type="match status" value="1"/>
</dbReference>
<dbReference type="STRING" id="6689.A0A423TRY2"/>
<organism evidence="9 10">
    <name type="scientific">Penaeus vannamei</name>
    <name type="common">Whiteleg shrimp</name>
    <name type="synonym">Litopenaeus vannamei</name>
    <dbReference type="NCBI Taxonomy" id="6689"/>
    <lineage>
        <taxon>Eukaryota</taxon>
        <taxon>Metazoa</taxon>
        <taxon>Ecdysozoa</taxon>
        <taxon>Arthropoda</taxon>
        <taxon>Crustacea</taxon>
        <taxon>Multicrustacea</taxon>
        <taxon>Malacostraca</taxon>
        <taxon>Eumalacostraca</taxon>
        <taxon>Eucarida</taxon>
        <taxon>Decapoda</taxon>
        <taxon>Dendrobranchiata</taxon>
        <taxon>Penaeoidea</taxon>
        <taxon>Penaeidae</taxon>
        <taxon>Penaeus</taxon>
    </lineage>
</organism>
<evidence type="ECO:0000256" key="7">
    <source>
        <dbReference type="SAM" id="Phobius"/>
    </source>
</evidence>
<keyword evidence="4 7" id="KW-1133">Transmembrane helix</keyword>
<evidence type="ECO:0000313" key="9">
    <source>
        <dbReference type="EMBL" id="ROT79214.1"/>
    </source>
</evidence>
<dbReference type="GO" id="GO:0050982">
    <property type="term" value="P:detection of mechanical stimulus"/>
    <property type="evidence" value="ECO:0007669"/>
    <property type="project" value="TreeGrafter"/>
</dbReference>